<dbReference type="HOGENOM" id="CLU_2523141_0_0_11"/>
<name>A0A066Z251_9ACTN</name>
<evidence type="ECO:0000313" key="2">
    <source>
        <dbReference type="EMBL" id="KDN87582.1"/>
    </source>
</evidence>
<dbReference type="EMBL" id="JNBY01000028">
    <property type="protein sequence ID" value="KDN87582.1"/>
    <property type="molecule type" value="Genomic_DNA"/>
</dbReference>
<keyword evidence="3" id="KW-1185">Reference proteome</keyword>
<proteinExistence type="predicted"/>
<protein>
    <submittedName>
        <fullName evidence="2">Uncharacterized protein</fullName>
    </submittedName>
</protein>
<dbReference type="AlphaFoldDB" id="A0A066Z251"/>
<evidence type="ECO:0000313" key="3">
    <source>
        <dbReference type="Proteomes" id="UP000027178"/>
    </source>
</evidence>
<feature type="compositionally biased region" description="Basic residues" evidence="1">
    <location>
        <begin position="1"/>
        <end position="12"/>
    </location>
</feature>
<sequence length="84" mass="9579">MQRPVHGRRHHPGGQQPVQQVPRGRVRDVPRPRTRPPHPYSRGPARRPRRSRRLDVGSGRLRLLRVTALGLRLPLLLDLARGSA</sequence>
<reference evidence="2 3" key="1">
    <citation type="submission" date="2014-05" db="EMBL/GenBank/DDBJ databases">
        <title>Draft Genome Sequence of Kitasatospora cheerisanensis KCTC 2395.</title>
        <authorList>
            <person name="Nam D.H."/>
        </authorList>
    </citation>
    <scope>NUCLEOTIDE SEQUENCE [LARGE SCALE GENOMIC DNA]</scope>
    <source>
        <strain evidence="2 3">KCTC 2395</strain>
    </source>
</reference>
<evidence type="ECO:0000256" key="1">
    <source>
        <dbReference type="SAM" id="MobiDB-lite"/>
    </source>
</evidence>
<accession>A0A066Z251</accession>
<organism evidence="2 3">
    <name type="scientific">Kitasatospora cheerisanensis KCTC 2395</name>
    <dbReference type="NCBI Taxonomy" id="1348663"/>
    <lineage>
        <taxon>Bacteria</taxon>
        <taxon>Bacillati</taxon>
        <taxon>Actinomycetota</taxon>
        <taxon>Actinomycetes</taxon>
        <taxon>Kitasatosporales</taxon>
        <taxon>Streptomycetaceae</taxon>
        <taxon>Kitasatospora</taxon>
    </lineage>
</organism>
<dbReference type="Proteomes" id="UP000027178">
    <property type="component" value="Unassembled WGS sequence"/>
</dbReference>
<feature type="region of interest" description="Disordered" evidence="1">
    <location>
        <begin position="1"/>
        <end position="58"/>
    </location>
</feature>
<gene>
    <name evidence="2" type="ORF">KCH_06920</name>
</gene>
<comment type="caution">
    <text evidence="2">The sequence shown here is derived from an EMBL/GenBank/DDBJ whole genome shotgun (WGS) entry which is preliminary data.</text>
</comment>
<feature type="compositionally biased region" description="Low complexity" evidence="1">
    <location>
        <begin position="13"/>
        <end position="23"/>
    </location>
</feature>